<reference evidence="7" key="1">
    <citation type="submission" date="2021-04" db="EMBL/GenBank/DDBJ databases">
        <authorList>
            <person name="Zhang D.-C."/>
        </authorList>
    </citation>
    <scope>NUCLEOTIDE SEQUENCE</scope>
    <source>
        <strain evidence="7">CGMCC 1.15697</strain>
    </source>
</reference>
<accession>A0A8J7SN45</accession>
<dbReference type="PANTHER" id="PTHR43757:SF2">
    <property type="entry name" value="AMINOMETHYLTRANSFERASE, MITOCHONDRIAL"/>
    <property type="match status" value="1"/>
</dbReference>
<dbReference type="Pfam" id="PF17806">
    <property type="entry name" value="SO_alpha_A3"/>
    <property type="match status" value="1"/>
</dbReference>
<dbReference type="Gene3D" id="1.10.10.1100">
    <property type="entry name" value="BFD-like [2Fe-2S]-binding domain"/>
    <property type="match status" value="1"/>
</dbReference>
<feature type="domain" description="GCVT N-terminal" evidence="3">
    <location>
        <begin position="619"/>
        <end position="890"/>
    </location>
</feature>
<dbReference type="GO" id="GO:0008115">
    <property type="term" value="F:sarcosine oxidase activity"/>
    <property type="evidence" value="ECO:0007669"/>
    <property type="project" value="InterPro"/>
</dbReference>
<name>A0A8J7SN45_9PROT</name>
<dbReference type="GO" id="GO:0046653">
    <property type="term" value="P:tetrahydrofolate metabolic process"/>
    <property type="evidence" value="ECO:0007669"/>
    <property type="project" value="InterPro"/>
</dbReference>
<dbReference type="InterPro" id="IPR041854">
    <property type="entry name" value="BFD-like_2Fe2S-bd_dom_sf"/>
</dbReference>
<dbReference type="SUPFAM" id="SSF101790">
    <property type="entry name" value="Aminomethyltransferase beta-barrel domain"/>
    <property type="match status" value="1"/>
</dbReference>
<keyword evidence="2" id="KW-0560">Oxidoreductase</keyword>
<dbReference type="PRINTS" id="PR00368">
    <property type="entry name" value="FADPNR"/>
</dbReference>
<evidence type="ECO:0000256" key="2">
    <source>
        <dbReference type="ARBA" id="ARBA00023002"/>
    </source>
</evidence>
<comment type="caution">
    <text evidence="7">The sequence shown here is derived from an EMBL/GenBank/DDBJ whole genome shotgun (WGS) entry which is preliminary data.</text>
</comment>
<dbReference type="NCBIfam" id="TIGR01372">
    <property type="entry name" value="soxA"/>
    <property type="match status" value="1"/>
</dbReference>
<dbReference type="InterPro" id="IPR029043">
    <property type="entry name" value="GcvT/YgfZ_C"/>
</dbReference>
<evidence type="ECO:0000256" key="1">
    <source>
        <dbReference type="ARBA" id="ARBA00008609"/>
    </source>
</evidence>
<dbReference type="InterPro" id="IPR006277">
    <property type="entry name" value="Sarcosine_oxidase_asu"/>
</dbReference>
<dbReference type="InterPro" id="IPR028896">
    <property type="entry name" value="GcvT/YgfZ/DmdA"/>
</dbReference>
<protein>
    <submittedName>
        <fullName evidence="7">Sarcosine oxidase subunit alpha family protein</fullName>
    </submittedName>
</protein>
<dbReference type="InterPro" id="IPR006222">
    <property type="entry name" value="GCVT_N"/>
</dbReference>
<dbReference type="Pfam" id="PF07992">
    <property type="entry name" value="Pyr_redox_2"/>
    <property type="match status" value="1"/>
</dbReference>
<evidence type="ECO:0000313" key="7">
    <source>
        <dbReference type="EMBL" id="MBP5857793.1"/>
    </source>
</evidence>
<evidence type="ECO:0000259" key="6">
    <source>
        <dbReference type="Pfam" id="PF17806"/>
    </source>
</evidence>
<keyword evidence="8" id="KW-1185">Reference proteome</keyword>
<dbReference type="InterPro" id="IPR036188">
    <property type="entry name" value="FAD/NAD-bd_sf"/>
</dbReference>
<dbReference type="PANTHER" id="PTHR43757">
    <property type="entry name" value="AMINOMETHYLTRANSFERASE"/>
    <property type="match status" value="1"/>
</dbReference>
<dbReference type="InterPro" id="IPR042204">
    <property type="entry name" value="2Fe-2S-bd_N"/>
</dbReference>
<organism evidence="7 8">
    <name type="scientific">Marivibrio halodurans</name>
    <dbReference type="NCBI Taxonomy" id="2039722"/>
    <lineage>
        <taxon>Bacteria</taxon>
        <taxon>Pseudomonadati</taxon>
        <taxon>Pseudomonadota</taxon>
        <taxon>Alphaproteobacteria</taxon>
        <taxon>Rhodospirillales</taxon>
        <taxon>Rhodospirillaceae</taxon>
        <taxon>Marivibrio</taxon>
    </lineage>
</organism>
<dbReference type="PRINTS" id="PR00469">
    <property type="entry name" value="PNDRDTASEII"/>
</dbReference>
<dbReference type="Pfam" id="PF08669">
    <property type="entry name" value="GCV_T_C"/>
    <property type="match status" value="1"/>
</dbReference>
<dbReference type="Gene3D" id="3.30.1360.120">
    <property type="entry name" value="Probable tRNA modification gtpase trme, domain 1"/>
    <property type="match status" value="1"/>
</dbReference>
<proteinExistence type="inferred from homology"/>
<dbReference type="PIRSF" id="PIRSF037980">
    <property type="entry name" value="SoxA"/>
    <property type="match status" value="1"/>
</dbReference>
<dbReference type="AlphaFoldDB" id="A0A8J7SN45"/>
<dbReference type="InterPro" id="IPR041117">
    <property type="entry name" value="SoxA_A3"/>
</dbReference>
<evidence type="ECO:0000259" key="4">
    <source>
        <dbReference type="Pfam" id="PF07992"/>
    </source>
</evidence>
<dbReference type="EMBL" id="JAGMWN010000005">
    <property type="protein sequence ID" value="MBP5857793.1"/>
    <property type="molecule type" value="Genomic_DNA"/>
</dbReference>
<dbReference type="Pfam" id="PF13510">
    <property type="entry name" value="Fer2_4"/>
    <property type="match status" value="1"/>
</dbReference>
<feature type="domain" description="Aminomethyltransferase C-terminal" evidence="5">
    <location>
        <begin position="910"/>
        <end position="996"/>
    </location>
</feature>
<dbReference type="RefSeq" id="WP_210682370.1">
    <property type="nucleotide sequence ID" value="NZ_JAGMWN010000005.1"/>
</dbReference>
<dbReference type="Gene3D" id="3.50.50.60">
    <property type="entry name" value="FAD/NAD(P)-binding domain"/>
    <property type="match status" value="1"/>
</dbReference>
<sequence length="1004" mass="109054">MSQSYRIEGKGRIDRSKPIRFTWNGRSYQGYQGDTLASALLANGVRLVGRSFKYHRPRGIMTAGSEEPNAVVQLEEGARTEPNTRATMAELYDGLTANAQNCWPSVEFDVGALNAKLSRFFPAGFYYKTFMWPAALWEPLYEKIIRRAAGMGESPEEIDPDSYAQHFAHCDVLIAGGGPAGLSAALAAGRTGARVILADEGAEFGGSLLADTVEIAGKPAADWIAETVAELTAMPEVTLLPRTTVSAYYDHNFLTLTERVTDHMGPRADDSVPRQRFWKVRAKQTILAQGAIERPLLFADNDRPGVMLASAARTYINRYGVLPGREIVVFTGNDSAYPAALDAKAAGARVEIVDLRTDPKGPLVDHARAQGIEIHAGCGITGTRGTKALHGCDVAPLSEDGKSLADEPFSIGCDCIAVAGGWNPTVHLHSQARGKLSWDDTKQCFVPGYCQWPTRSAGAGNGTFDLAGCLDEGLKAGAAAAHEAGFGKGAAPEAPAVELSEEGPARQVWIVPSDVPLGHGKKHFHDHQNDVTAADIHLAAREGYVSVEHLKRYTTTGMGTDQGKTSNVNALAVMADIRNARIPEVGTTTFRPPYVPTTFGAIGGQNRRHLFLQERTTPMHAAHVANGAVFEDVGDWKRPWYFPRDGEDMHEAVQRECRQARETCGLLDASTLGKIDIQGPDAAWFLNMMYTNKWDTLAVGKGRYGVMLNEHGMVIDDGVTTRLAENHFHMTTTTGGAARVLGMLEEWLQTEWPERQVYCTSVTEQWAVCTITGPNAKALMADLTDDIDVDPANFPFLAYRTGTVAGAPARVYRISFTGDLAYEVNVPARHGLAVWTTILERGRKHGLVQYGTETMHVLRAEKGFIIVGQDTDGTVTPMDLGMNWIVSKKKDDFIGKRSHSRSDTAREGRKQLVGIMTEDPNVVLPEGAHLVNQPGKPPIAMEGHVTSSYMSPNVGRSIALGLIKGGRDRIGDTLHAPMMDGKTVHKVTLTEPVFFDKEGKRTNG</sequence>
<evidence type="ECO:0000259" key="3">
    <source>
        <dbReference type="Pfam" id="PF01571"/>
    </source>
</evidence>
<evidence type="ECO:0000313" key="8">
    <source>
        <dbReference type="Proteomes" id="UP000672602"/>
    </source>
</evidence>
<feature type="domain" description="SoxA A3" evidence="6">
    <location>
        <begin position="521"/>
        <end position="603"/>
    </location>
</feature>
<evidence type="ECO:0000259" key="5">
    <source>
        <dbReference type="Pfam" id="PF08669"/>
    </source>
</evidence>
<feature type="domain" description="FAD/NAD(P)-binding" evidence="4">
    <location>
        <begin position="171"/>
        <end position="443"/>
    </location>
</feature>
<dbReference type="InterPro" id="IPR013977">
    <property type="entry name" value="GcvT_C"/>
</dbReference>
<dbReference type="InterPro" id="IPR023753">
    <property type="entry name" value="FAD/NAD-binding_dom"/>
</dbReference>
<dbReference type="SUPFAM" id="SSF103025">
    <property type="entry name" value="Folate-binding domain"/>
    <property type="match status" value="1"/>
</dbReference>
<dbReference type="InterPro" id="IPR027266">
    <property type="entry name" value="TrmE/GcvT-like"/>
</dbReference>
<gene>
    <name evidence="7" type="ORF">KAJ83_12300</name>
</gene>
<comment type="similarity">
    <text evidence="1">Belongs to the GcvT family.</text>
</comment>
<dbReference type="SUPFAM" id="SSF51905">
    <property type="entry name" value="FAD/NAD(P)-binding domain"/>
    <property type="match status" value="1"/>
</dbReference>
<dbReference type="Gene3D" id="3.10.20.440">
    <property type="entry name" value="2Fe-2S iron-sulphur cluster binding domain, sarcosine oxidase, alpha subunit, N-terminal domain"/>
    <property type="match status" value="1"/>
</dbReference>
<dbReference type="Pfam" id="PF01571">
    <property type="entry name" value="GCV_T"/>
    <property type="match status" value="1"/>
</dbReference>
<dbReference type="Proteomes" id="UP000672602">
    <property type="component" value="Unassembled WGS sequence"/>
</dbReference>